<proteinExistence type="predicted"/>
<name>A0A843YM23_9BURK</name>
<dbReference type="Proteomes" id="UP000451565">
    <property type="component" value="Unassembled WGS sequence"/>
</dbReference>
<dbReference type="EMBL" id="WINI01000004">
    <property type="protein sequence ID" value="MQR00939.1"/>
    <property type="molecule type" value="Genomic_DNA"/>
</dbReference>
<reference evidence="1 2" key="1">
    <citation type="submission" date="2019-10" db="EMBL/GenBank/DDBJ databases">
        <title>Glaciimonas soli sp. nov., a psychrophilic bacterium isolated from the forest soil of a high elevation mountain in Taiwan.</title>
        <authorList>
            <person name="Wang L.-T."/>
            <person name="Shieh W.Y."/>
        </authorList>
    </citation>
    <scope>NUCLEOTIDE SEQUENCE [LARGE SCALE GENOMIC DNA]</scope>
    <source>
        <strain evidence="1 2">GS1</strain>
    </source>
</reference>
<accession>A0A843YM23</accession>
<sequence length="64" mass="7422">MLDELAKAGRYLGQTMRLMVGIPEYSTYVAHMEKMHPDKPVMTYEEFFRERQEARYAGGVGKCC</sequence>
<evidence type="ECO:0000313" key="2">
    <source>
        <dbReference type="Proteomes" id="UP000451565"/>
    </source>
</evidence>
<protein>
    <submittedName>
        <fullName evidence="1">Putative selenoprotein</fullName>
    </submittedName>
</protein>
<evidence type="ECO:0000313" key="1">
    <source>
        <dbReference type="EMBL" id="MQR00939.1"/>
    </source>
</evidence>
<dbReference type="Pfam" id="PF04328">
    <property type="entry name" value="Sel_put"/>
    <property type="match status" value="1"/>
</dbReference>
<dbReference type="InterPro" id="IPR007423">
    <property type="entry name" value="Sel_put"/>
</dbReference>
<dbReference type="PANTHER" id="PTHR38453">
    <property type="entry name" value="CYTOPLASMIC PROTEIN-RELATED"/>
    <property type="match status" value="1"/>
</dbReference>
<comment type="caution">
    <text evidence="1">The sequence shown here is derived from an EMBL/GenBank/DDBJ whole genome shotgun (WGS) entry which is preliminary data.</text>
</comment>
<dbReference type="AlphaFoldDB" id="A0A843YM23"/>
<dbReference type="RefSeq" id="WP_153234544.1">
    <property type="nucleotide sequence ID" value="NZ_WINI01000004.1"/>
</dbReference>
<organism evidence="1 2">
    <name type="scientific">Glaciimonas soli</name>
    <dbReference type="NCBI Taxonomy" id="2590999"/>
    <lineage>
        <taxon>Bacteria</taxon>
        <taxon>Pseudomonadati</taxon>
        <taxon>Pseudomonadota</taxon>
        <taxon>Betaproteobacteria</taxon>
        <taxon>Burkholderiales</taxon>
        <taxon>Oxalobacteraceae</taxon>
        <taxon>Glaciimonas</taxon>
    </lineage>
</organism>
<dbReference type="OrthoDB" id="9814284at2"/>
<keyword evidence="2" id="KW-1185">Reference proteome</keyword>
<dbReference type="PANTHER" id="PTHR38453:SF1">
    <property type="entry name" value="CYTOPLASMIC PROTEIN"/>
    <property type="match status" value="1"/>
</dbReference>
<gene>
    <name evidence="1" type="ORF">GEV47_09605</name>
</gene>